<dbReference type="InterPro" id="IPR000073">
    <property type="entry name" value="AB_hydrolase_1"/>
</dbReference>
<dbReference type="Proteomes" id="UP000521872">
    <property type="component" value="Unassembled WGS sequence"/>
</dbReference>
<dbReference type="PANTHER" id="PTHR43798">
    <property type="entry name" value="MONOACYLGLYCEROL LIPASE"/>
    <property type="match status" value="1"/>
</dbReference>
<reference evidence="3 4" key="1">
    <citation type="submission" date="2019-12" db="EMBL/GenBank/DDBJ databases">
        <authorList>
            <person name="Floudas D."/>
            <person name="Bentzer J."/>
            <person name="Ahren D."/>
            <person name="Johansson T."/>
            <person name="Persson P."/>
            <person name="Tunlid A."/>
        </authorList>
    </citation>
    <scope>NUCLEOTIDE SEQUENCE [LARGE SCALE GENOMIC DNA]</scope>
    <source>
        <strain evidence="3 4">CBS 102.39</strain>
    </source>
</reference>
<keyword evidence="4" id="KW-1185">Reference proteome</keyword>
<proteinExistence type="predicted"/>
<evidence type="ECO:0000259" key="2">
    <source>
        <dbReference type="Pfam" id="PF00561"/>
    </source>
</evidence>
<sequence>MPQVKITSSSGPAVINYTISTPNAENAQSIDPTLPIILFLHPVYIGHVIFHNQFSDINLRRFNLIGFDSRGHGTTTGAIPSTYRRIDAAEDVFRFMEALRLPPCHLVGMSLGACVALQTAISYPEKVLSLFMLSPLPLIEPEIVAEGRQEIYDCWVEGRKESNKEALLDAVFGALQLGFNGHQDPLVNALIQSTMPKAMVNWSPEHFEEYHTISVKFFTDRKPHPLHVLQGIKCPIQILQCGQDIAYPVEFAEELRDRLSEAGVDVRLTQVVDAPHFGCVTNPEEINENLYEWVLENQKGYIPPAKGTVVSPFQSELAKYGLDESDSNKSDSDEDDLMVV</sequence>
<evidence type="ECO:0000256" key="1">
    <source>
        <dbReference type="SAM" id="MobiDB-lite"/>
    </source>
</evidence>
<comment type="caution">
    <text evidence="3">The sequence shown here is derived from an EMBL/GenBank/DDBJ whole genome shotgun (WGS) entry which is preliminary data.</text>
</comment>
<evidence type="ECO:0000313" key="4">
    <source>
        <dbReference type="Proteomes" id="UP000521872"/>
    </source>
</evidence>
<protein>
    <recommendedName>
        <fullName evidence="2">AB hydrolase-1 domain-containing protein</fullName>
    </recommendedName>
</protein>
<organism evidence="3 4">
    <name type="scientific">Agrocybe pediades</name>
    <dbReference type="NCBI Taxonomy" id="84607"/>
    <lineage>
        <taxon>Eukaryota</taxon>
        <taxon>Fungi</taxon>
        <taxon>Dikarya</taxon>
        <taxon>Basidiomycota</taxon>
        <taxon>Agaricomycotina</taxon>
        <taxon>Agaricomycetes</taxon>
        <taxon>Agaricomycetidae</taxon>
        <taxon>Agaricales</taxon>
        <taxon>Agaricineae</taxon>
        <taxon>Strophariaceae</taxon>
        <taxon>Agrocybe</taxon>
    </lineage>
</organism>
<dbReference type="EMBL" id="JAACJL010000017">
    <property type="protein sequence ID" value="KAF4618668.1"/>
    <property type="molecule type" value="Genomic_DNA"/>
</dbReference>
<dbReference type="GO" id="GO:0016020">
    <property type="term" value="C:membrane"/>
    <property type="evidence" value="ECO:0007669"/>
    <property type="project" value="TreeGrafter"/>
</dbReference>
<dbReference type="InterPro" id="IPR029058">
    <property type="entry name" value="AB_hydrolase_fold"/>
</dbReference>
<dbReference type="GO" id="GO:0047372">
    <property type="term" value="F:monoacylglycerol lipase activity"/>
    <property type="evidence" value="ECO:0007669"/>
    <property type="project" value="TreeGrafter"/>
</dbReference>
<feature type="domain" description="AB hydrolase-1" evidence="2">
    <location>
        <begin position="35"/>
        <end position="283"/>
    </location>
</feature>
<dbReference type="PRINTS" id="PR00111">
    <property type="entry name" value="ABHYDROLASE"/>
</dbReference>
<dbReference type="PANTHER" id="PTHR43798:SF5">
    <property type="entry name" value="MONOACYLGLYCEROL LIPASE ABHD6"/>
    <property type="match status" value="1"/>
</dbReference>
<evidence type="ECO:0000313" key="3">
    <source>
        <dbReference type="EMBL" id="KAF4618668.1"/>
    </source>
</evidence>
<dbReference type="GO" id="GO:0046464">
    <property type="term" value="P:acylglycerol catabolic process"/>
    <property type="evidence" value="ECO:0007669"/>
    <property type="project" value="TreeGrafter"/>
</dbReference>
<name>A0A8H4QWV2_9AGAR</name>
<accession>A0A8H4QWV2</accession>
<feature type="region of interest" description="Disordered" evidence="1">
    <location>
        <begin position="321"/>
        <end position="340"/>
    </location>
</feature>
<dbReference type="Gene3D" id="3.40.50.1820">
    <property type="entry name" value="alpha/beta hydrolase"/>
    <property type="match status" value="1"/>
</dbReference>
<gene>
    <name evidence="3" type="ORF">D9613_010124</name>
</gene>
<dbReference type="InterPro" id="IPR050266">
    <property type="entry name" value="AB_hydrolase_sf"/>
</dbReference>
<dbReference type="Pfam" id="PF00561">
    <property type="entry name" value="Abhydrolase_1"/>
    <property type="match status" value="1"/>
</dbReference>
<dbReference type="AlphaFoldDB" id="A0A8H4QWV2"/>
<dbReference type="SUPFAM" id="SSF53474">
    <property type="entry name" value="alpha/beta-Hydrolases"/>
    <property type="match status" value="1"/>
</dbReference>